<dbReference type="AlphaFoldDB" id="A0A3P6SAK8"/>
<reference evidence="1 2" key="1">
    <citation type="submission" date="2018-08" db="EMBL/GenBank/DDBJ databases">
        <authorList>
            <person name="Laetsch R D."/>
            <person name="Stevens L."/>
            <person name="Kumar S."/>
            <person name="Blaxter L. M."/>
        </authorList>
    </citation>
    <scope>NUCLEOTIDE SEQUENCE [LARGE SCALE GENOMIC DNA]</scope>
</reference>
<evidence type="ECO:0000313" key="2">
    <source>
        <dbReference type="Proteomes" id="UP000277928"/>
    </source>
</evidence>
<gene>
    <name evidence="1" type="ORF">NLS_LOCUS1946</name>
</gene>
<dbReference type="EMBL" id="UYRX01000080">
    <property type="protein sequence ID" value="VDK72942.1"/>
    <property type="molecule type" value="Genomic_DNA"/>
</dbReference>
<organism evidence="1 2">
    <name type="scientific">Litomosoides sigmodontis</name>
    <name type="common">Filarial nematode worm</name>
    <dbReference type="NCBI Taxonomy" id="42156"/>
    <lineage>
        <taxon>Eukaryota</taxon>
        <taxon>Metazoa</taxon>
        <taxon>Ecdysozoa</taxon>
        <taxon>Nematoda</taxon>
        <taxon>Chromadorea</taxon>
        <taxon>Rhabditida</taxon>
        <taxon>Spirurina</taxon>
        <taxon>Spiruromorpha</taxon>
        <taxon>Filarioidea</taxon>
        <taxon>Onchocercidae</taxon>
        <taxon>Litomosoides</taxon>
    </lineage>
</organism>
<accession>A0A3P6SAK8</accession>
<proteinExistence type="predicted"/>
<sequence length="84" mass="9263">MSILFSDTSTINHYAEFLRFVGMLKLIRKHENPGTPKDTVTSALEQKTMPNVGIVITHSNLLCCGFSGKIMFALVTEQSCALQS</sequence>
<keyword evidence="2" id="KW-1185">Reference proteome</keyword>
<dbReference type="Proteomes" id="UP000277928">
    <property type="component" value="Unassembled WGS sequence"/>
</dbReference>
<evidence type="ECO:0000313" key="1">
    <source>
        <dbReference type="EMBL" id="VDK72942.1"/>
    </source>
</evidence>
<name>A0A3P6SAK8_LITSI</name>
<protein>
    <submittedName>
        <fullName evidence="1">Uncharacterized protein</fullName>
    </submittedName>
</protein>